<evidence type="ECO:0000256" key="4">
    <source>
        <dbReference type="ARBA" id="ARBA00023002"/>
    </source>
</evidence>
<feature type="transmembrane region" description="Helical" evidence="7">
    <location>
        <begin position="63"/>
        <end position="84"/>
    </location>
</feature>
<feature type="transmembrane region" description="Helical" evidence="7">
    <location>
        <begin position="20"/>
        <end position="42"/>
    </location>
</feature>
<dbReference type="PANTHER" id="PTHR21624:SF1">
    <property type="entry name" value="ALKYLGLYCEROL MONOOXYGENASE"/>
    <property type="match status" value="1"/>
</dbReference>
<evidence type="ECO:0000256" key="3">
    <source>
        <dbReference type="ARBA" id="ARBA00022989"/>
    </source>
</evidence>
<reference evidence="10" key="1">
    <citation type="submission" date="2018-05" db="EMBL/GenBank/DDBJ databases">
        <title>Zavarzinia sp. HR-AS.</title>
        <authorList>
            <person name="Lee Y."/>
            <person name="Jeon C.O."/>
        </authorList>
    </citation>
    <scope>NUCLEOTIDE SEQUENCE [LARGE SCALE GENOMIC DNA]</scope>
    <source>
        <strain evidence="10">DSM 1231</strain>
    </source>
</reference>
<evidence type="ECO:0000256" key="2">
    <source>
        <dbReference type="ARBA" id="ARBA00022692"/>
    </source>
</evidence>
<dbReference type="OrthoDB" id="9770329at2"/>
<dbReference type="Pfam" id="PF04116">
    <property type="entry name" value="FA_hydroxylase"/>
    <property type="match status" value="1"/>
</dbReference>
<evidence type="ECO:0000256" key="5">
    <source>
        <dbReference type="ARBA" id="ARBA00023098"/>
    </source>
</evidence>
<dbReference type="GO" id="GO:0012505">
    <property type="term" value="C:endomembrane system"/>
    <property type="evidence" value="ECO:0007669"/>
    <property type="project" value="UniProtKB-SubCell"/>
</dbReference>
<sequence>MEAIAQSLEQWLGGPVDWKQIILIGLTPVFLAAFAVEWFVMARRGRLRQFSPKQIFTNLNLGGAYQVFELIGHALVFMAAMHWVYDHRIADVPLNLWTAPLLFLLVEFCYYWFHRTSHRVRWFWCAHVVHHSGEEMNLTTAMRQSMLYSLTGYWLFFTPLMLIGISPEWTLALYALNLAYQYFVHTEAVDKLPAWVEYVFVTPSHHRAHHGRNPQYIDKNYGGVLILFDRLFGTFEPEVEKVDYGIVRQVRSTNILTLNLHEFIDMMRDVMRPGPLWLRLKHLWAPPEWARPDHKKP</sequence>
<evidence type="ECO:0000256" key="6">
    <source>
        <dbReference type="ARBA" id="ARBA00023136"/>
    </source>
</evidence>
<dbReference type="PANTHER" id="PTHR21624">
    <property type="entry name" value="STEROL DESATURASE-RELATED PROTEIN"/>
    <property type="match status" value="1"/>
</dbReference>
<accession>A0A317EA28</accession>
<protein>
    <submittedName>
        <fullName evidence="9">Sterol desaturase family protein</fullName>
    </submittedName>
</protein>
<dbReference type="Proteomes" id="UP000246077">
    <property type="component" value="Unassembled WGS sequence"/>
</dbReference>
<feature type="transmembrane region" description="Helical" evidence="7">
    <location>
        <begin position="96"/>
        <end position="113"/>
    </location>
</feature>
<keyword evidence="3 7" id="KW-1133">Transmembrane helix</keyword>
<evidence type="ECO:0000313" key="9">
    <source>
        <dbReference type="EMBL" id="PWR23779.1"/>
    </source>
</evidence>
<evidence type="ECO:0000313" key="10">
    <source>
        <dbReference type="Proteomes" id="UP000246077"/>
    </source>
</evidence>
<evidence type="ECO:0000256" key="1">
    <source>
        <dbReference type="ARBA" id="ARBA00004127"/>
    </source>
</evidence>
<dbReference type="RefSeq" id="WP_109919809.1">
    <property type="nucleotide sequence ID" value="NZ_QGLF01000001.1"/>
</dbReference>
<feature type="domain" description="Fatty acid hydroxylase" evidence="8">
    <location>
        <begin position="101"/>
        <end position="234"/>
    </location>
</feature>
<evidence type="ECO:0000256" key="7">
    <source>
        <dbReference type="SAM" id="Phobius"/>
    </source>
</evidence>
<dbReference type="GO" id="GO:0005506">
    <property type="term" value="F:iron ion binding"/>
    <property type="evidence" value="ECO:0007669"/>
    <property type="project" value="InterPro"/>
</dbReference>
<dbReference type="AlphaFoldDB" id="A0A317EA28"/>
<keyword evidence="6 7" id="KW-0472">Membrane</keyword>
<dbReference type="GO" id="GO:0008610">
    <property type="term" value="P:lipid biosynthetic process"/>
    <property type="evidence" value="ECO:0007669"/>
    <property type="project" value="InterPro"/>
</dbReference>
<name>A0A317EA28_9PROT</name>
<keyword evidence="10" id="KW-1185">Reference proteome</keyword>
<proteinExistence type="predicted"/>
<dbReference type="GO" id="GO:0016020">
    <property type="term" value="C:membrane"/>
    <property type="evidence" value="ECO:0007669"/>
    <property type="project" value="GOC"/>
</dbReference>
<dbReference type="EMBL" id="QGLF01000001">
    <property type="protein sequence ID" value="PWR23779.1"/>
    <property type="molecule type" value="Genomic_DNA"/>
</dbReference>
<dbReference type="InterPro" id="IPR006694">
    <property type="entry name" value="Fatty_acid_hydroxylase"/>
</dbReference>
<dbReference type="GO" id="GO:0006643">
    <property type="term" value="P:membrane lipid metabolic process"/>
    <property type="evidence" value="ECO:0007669"/>
    <property type="project" value="TreeGrafter"/>
</dbReference>
<comment type="subcellular location">
    <subcellularLocation>
        <location evidence="1">Endomembrane system</location>
        <topology evidence="1">Multi-pass membrane protein</topology>
    </subcellularLocation>
</comment>
<gene>
    <name evidence="9" type="ORF">DKG75_04240</name>
</gene>
<keyword evidence="4" id="KW-0560">Oxidoreductase</keyword>
<organism evidence="9 10">
    <name type="scientific">Zavarzinia compransoris</name>
    <dbReference type="NCBI Taxonomy" id="1264899"/>
    <lineage>
        <taxon>Bacteria</taxon>
        <taxon>Pseudomonadati</taxon>
        <taxon>Pseudomonadota</taxon>
        <taxon>Alphaproteobacteria</taxon>
        <taxon>Rhodospirillales</taxon>
        <taxon>Zavarziniaceae</taxon>
        <taxon>Zavarzinia</taxon>
    </lineage>
</organism>
<keyword evidence="5" id="KW-0443">Lipid metabolism</keyword>
<keyword evidence="2 7" id="KW-0812">Transmembrane</keyword>
<dbReference type="InterPro" id="IPR051689">
    <property type="entry name" value="Sterol_desaturase/TMEM195"/>
</dbReference>
<dbReference type="GO" id="GO:0050479">
    <property type="term" value="F:glyceryl-ether monooxygenase activity"/>
    <property type="evidence" value="ECO:0007669"/>
    <property type="project" value="TreeGrafter"/>
</dbReference>
<comment type="caution">
    <text evidence="9">The sequence shown here is derived from an EMBL/GenBank/DDBJ whole genome shotgun (WGS) entry which is preliminary data.</text>
</comment>
<evidence type="ECO:0000259" key="8">
    <source>
        <dbReference type="Pfam" id="PF04116"/>
    </source>
</evidence>
<feature type="transmembrane region" description="Helical" evidence="7">
    <location>
        <begin position="146"/>
        <end position="165"/>
    </location>
</feature>